<evidence type="ECO:0000259" key="11">
    <source>
        <dbReference type="Pfam" id="PF02463"/>
    </source>
</evidence>
<gene>
    <name evidence="12" type="primary">recN</name>
    <name evidence="12" type="ORF">HMPREF0027_0721</name>
</gene>
<keyword evidence="10" id="KW-0175">Coiled coil</keyword>
<comment type="similarity">
    <text evidence="2 9">Belongs to the RecN family.</text>
</comment>
<dbReference type="PANTHER" id="PTHR11059:SF0">
    <property type="entry name" value="DNA REPAIR PROTEIN RECN"/>
    <property type="match status" value="1"/>
</dbReference>
<keyword evidence="4" id="KW-0547">Nucleotide-binding</keyword>
<protein>
    <recommendedName>
        <fullName evidence="3 9">DNA repair protein RecN</fullName>
    </recommendedName>
    <alternativeName>
        <fullName evidence="8 9">Recombination protein N</fullName>
    </alternativeName>
</protein>
<dbReference type="InterPro" id="IPR003395">
    <property type="entry name" value="RecF/RecN/SMC_N"/>
</dbReference>
<evidence type="ECO:0000256" key="5">
    <source>
        <dbReference type="ARBA" id="ARBA00022763"/>
    </source>
</evidence>
<sequence>MKILVDENQRGFFYGKRSDSAKILQKYFTVQKNSYNIYPYRIYFYRYFMLTQLTVNNFAIVRHLTLELNEGMSVITGETGAGKSIAIDALSLCLGYRSESSMIRNGADKADITATFTMQPTSPAYLWLQQHELLDEDNPQECILRRMINQEGRSKAFVNNRPLPISQLRELGQYLIHLNGQHAPQLLLKSEYQLEVLNNYAGIHSLLNEMSSQYHRWKKLHQQVKNFRQQCQENEARKQLLQYQVDELDEFAIKQGEFEEMEETHSRLSNSETLTALSQEVTDLLSENELNVDSMLYKAINHLEDLVEVDTGYQSALNMLNEALIQVQEASSEVSDLASKIEQDPDLLNELDTRISKTIQFARKHHVLPENLWQHHSLLQDELQKLVDFAGNEEQLIADEQAAYQQSIQLAEQIYQKRLEAGKKLAEQVTAQIKYLAMENGEFFIDVQHDAKKLSSNGADFVEFNLRSNLGQQAQPLAKIASGGELSRISLAVQVLTANKLSTPTIIFDEVDVGISGPTATTVGKLLRQLGKKCQVLCVTHLPQVASYGHHHFNVQKYVENNQTETQMSLLTQAERVQALARLLGGSKITDAVLANAQEMLDLVE</sequence>
<dbReference type="GO" id="GO:0006310">
    <property type="term" value="P:DNA recombination"/>
    <property type="evidence" value="ECO:0007669"/>
    <property type="project" value="InterPro"/>
</dbReference>
<proteinExistence type="inferred from homology"/>
<evidence type="ECO:0000256" key="4">
    <source>
        <dbReference type="ARBA" id="ARBA00022741"/>
    </source>
</evidence>
<keyword evidence="6" id="KW-0067">ATP-binding</keyword>
<dbReference type="InterPro" id="IPR027417">
    <property type="entry name" value="P-loop_NTPase"/>
</dbReference>
<comment type="function">
    <text evidence="1 9">May be involved in recombinational repair of damaged DNA.</text>
</comment>
<evidence type="ECO:0000256" key="9">
    <source>
        <dbReference type="PIRNR" id="PIRNR003128"/>
    </source>
</evidence>
<dbReference type="Gene3D" id="3.40.50.300">
    <property type="entry name" value="P-loop containing nucleotide triphosphate hydrolases"/>
    <property type="match status" value="2"/>
</dbReference>
<accession>E8KFV4</accession>
<keyword evidence="5 9" id="KW-0227">DNA damage</keyword>
<evidence type="ECO:0000313" key="13">
    <source>
        <dbReference type="Proteomes" id="UP000005467"/>
    </source>
</evidence>
<dbReference type="GO" id="GO:0043590">
    <property type="term" value="C:bacterial nucleoid"/>
    <property type="evidence" value="ECO:0007669"/>
    <property type="project" value="TreeGrafter"/>
</dbReference>
<dbReference type="InterPro" id="IPR004604">
    <property type="entry name" value="DNA_recomb/repair_RecN"/>
</dbReference>
<evidence type="ECO:0000313" key="12">
    <source>
        <dbReference type="EMBL" id="EFX92236.1"/>
    </source>
</evidence>
<evidence type="ECO:0000256" key="10">
    <source>
        <dbReference type="SAM" id="Coils"/>
    </source>
</evidence>
<dbReference type="NCBIfam" id="TIGR00634">
    <property type="entry name" value="recN"/>
    <property type="match status" value="1"/>
</dbReference>
<dbReference type="CDD" id="cd03241">
    <property type="entry name" value="ABC_RecN"/>
    <property type="match status" value="2"/>
</dbReference>
<dbReference type="GO" id="GO:0009432">
    <property type="term" value="P:SOS response"/>
    <property type="evidence" value="ECO:0007669"/>
    <property type="project" value="TreeGrafter"/>
</dbReference>
<dbReference type="GO" id="GO:0005524">
    <property type="term" value="F:ATP binding"/>
    <property type="evidence" value="ECO:0007669"/>
    <property type="project" value="UniProtKB-KW"/>
</dbReference>
<dbReference type="FunFam" id="3.40.50.300:FF:000319">
    <property type="entry name" value="DNA repair protein RecN"/>
    <property type="match status" value="1"/>
</dbReference>
<organism evidence="12 13">
    <name type="scientific">Actinobacillus ureae ATCC 25976</name>
    <dbReference type="NCBI Taxonomy" id="887324"/>
    <lineage>
        <taxon>Bacteria</taxon>
        <taxon>Pseudomonadati</taxon>
        <taxon>Pseudomonadota</taxon>
        <taxon>Gammaproteobacteria</taxon>
        <taxon>Pasteurellales</taxon>
        <taxon>Pasteurellaceae</taxon>
        <taxon>Actinobacillus</taxon>
    </lineage>
</organism>
<evidence type="ECO:0000256" key="7">
    <source>
        <dbReference type="ARBA" id="ARBA00023204"/>
    </source>
</evidence>
<name>E8KFV4_9PAST</name>
<evidence type="ECO:0000256" key="3">
    <source>
        <dbReference type="ARBA" id="ARBA00021315"/>
    </source>
</evidence>
<keyword evidence="13" id="KW-1185">Reference proteome</keyword>
<evidence type="ECO:0000256" key="8">
    <source>
        <dbReference type="ARBA" id="ARBA00033408"/>
    </source>
</evidence>
<dbReference type="SUPFAM" id="SSF52540">
    <property type="entry name" value="P-loop containing nucleoside triphosphate hydrolases"/>
    <property type="match status" value="2"/>
</dbReference>
<dbReference type="PIRSF" id="PIRSF003128">
    <property type="entry name" value="RecN"/>
    <property type="match status" value="1"/>
</dbReference>
<dbReference type="FunFam" id="3.40.50.300:FF:000356">
    <property type="entry name" value="DNA repair protein RecN"/>
    <property type="match status" value="1"/>
</dbReference>
<dbReference type="Pfam" id="PF02463">
    <property type="entry name" value="SMC_N"/>
    <property type="match status" value="1"/>
</dbReference>
<dbReference type="EMBL" id="AEVG01000051">
    <property type="protein sequence ID" value="EFX92236.1"/>
    <property type="molecule type" value="Genomic_DNA"/>
</dbReference>
<feature type="domain" description="RecF/RecN/SMC N-terminal" evidence="11">
    <location>
        <begin position="49"/>
        <end position="557"/>
    </location>
</feature>
<evidence type="ECO:0000256" key="2">
    <source>
        <dbReference type="ARBA" id="ARBA00009441"/>
    </source>
</evidence>
<dbReference type="PANTHER" id="PTHR11059">
    <property type="entry name" value="DNA REPAIR PROTEIN RECN"/>
    <property type="match status" value="1"/>
</dbReference>
<dbReference type="GO" id="GO:0006281">
    <property type="term" value="P:DNA repair"/>
    <property type="evidence" value="ECO:0007669"/>
    <property type="project" value="UniProtKB-KW"/>
</dbReference>
<dbReference type="HOGENOM" id="CLU_018297_3_1_6"/>
<dbReference type="AlphaFoldDB" id="E8KFV4"/>
<dbReference type="Proteomes" id="UP000005467">
    <property type="component" value="Unassembled WGS sequence"/>
</dbReference>
<feature type="coiled-coil region" evidence="10">
    <location>
        <begin position="313"/>
        <end position="340"/>
    </location>
</feature>
<dbReference type="NCBIfam" id="NF008121">
    <property type="entry name" value="PRK10869.1"/>
    <property type="match status" value="1"/>
</dbReference>
<comment type="caution">
    <text evidence="12">The sequence shown here is derived from an EMBL/GenBank/DDBJ whole genome shotgun (WGS) entry which is preliminary data.</text>
</comment>
<evidence type="ECO:0000256" key="6">
    <source>
        <dbReference type="ARBA" id="ARBA00022840"/>
    </source>
</evidence>
<keyword evidence="7 9" id="KW-0234">DNA repair</keyword>
<reference evidence="12 13" key="1">
    <citation type="submission" date="2011-01" db="EMBL/GenBank/DDBJ databases">
        <authorList>
            <person name="Muzny D."/>
            <person name="Qin X."/>
            <person name="Deng J."/>
            <person name="Jiang H."/>
            <person name="Liu Y."/>
            <person name="Qu J."/>
            <person name="Song X.-Z."/>
            <person name="Zhang L."/>
            <person name="Thornton R."/>
            <person name="Coyle M."/>
            <person name="Francisco L."/>
            <person name="Jackson L."/>
            <person name="Javaid M."/>
            <person name="Korchina V."/>
            <person name="Kovar C."/>
            <person name="Mata R."/>
            <person name="Mathew T."/>
            <person name="Ngo R."/>
            <person name="Nguyen L."/>
            <person name="Nguyen N."/>
            <person name="Okwuonu G."/>
            <person name="Ongeri F."/>
            <person name="Pham C."/>
            <person name="Simmons D."/>
            <person name="Wilczek-Boney K."/>
            <person name="Hale W."/>
            <person name="Jakkamsetti A."/>
            <person name="Pham P."/>
            <person name="Ruth R."/>
            <person name="San Lucas F."/>
            <person name="Warren J."/>
            <person name="Zhang J."/>
            <person name="Zhao Z."/>
            <person name="Zhou C."/>
            <person name="Zhu D."/>
            <person name="Lee S."/>
            <person name="Bess C."/>
            <person name="Blankenburg K."/>
            <person name="Forbes L."/>
            <person name="Fu Q."/>
            <person name="Gubbala S."/>
            <person name="Hirani K."/>
            <person name="Jayaseelan J.C."/>
            <person name="Lara F."/>
            <person name="Munidasa M."/>
            <person name="Palculict T."/>
            <person name="Patil S."/>
            <person name="Pu L.-L."/>
            <person name="Saada N."/>
            <person name="Tang L."/>
            <person name="Weissenberger G."/>
            <person name="Zhu Y."/>
            <person name="Hemphill L."/>
            <person name="Shang Y."/>
            <person name="Youmans B."/>
            <person name="Ayvaz T."/>
            <person name="Ross M."/>
            <person name="Santibanez J."/>
            <person name="Aqrawi P."/>
            <person name="Gross S."/>
            <person name="Joshi V."/>
            <person name="Fowler G."/>
            <person name="Nazareth L."/>
            <person name="Reid J."/>
            <person name="Worley K."/>
            <person name="Petrosino J."/>
            <person name="Highlander S."/>
            <person name="Gibbs R."/>
        </authorList>
    </citation>
    <scope>NUCLEOTIDE SEQUENCE [LARGE SCALE GENOMIC DNA]</scope>
    <source>
        <strain evidence="12 13">ATCC 25976</strain>
    </source>
</reference>
<evidence type="ECO:0000256" key="1">
    <source>
        <dbReference type="ARBA" id="ARBA00003618"/>
    </source>
</evidence>